<evidence type="ECO:0000256" key="4">
    <source>
        <dbReference type="ARBA" id="ARBA00023277"/>
    </source>
</evidence>
<dbReference type="Pfam" id="PF01979">
    <property type="entry name" value="Amidohydro_1"/>
    <property type="match status" value="1"/>
</dbReference>
<dbReference type="InterPro" id="IPR006680">
    <property type="entry name" value="Amidohydro-rel"/>
</dbReference>
<dbReference type="InterPro" id="IPR032466">
    <property type="entry name" value="Metal_Hydrolase"/>
</dbReference>
<keyword evidence="4" id="KW-0119">Carbohydrate metabolism</keyword>
<dbReference type="GO" id="GO:0046872">
    <property type="term" value="F:metal ion binding"/>
    <property type="evidence" value="ECO:0007669"/>
    <property type="project" value="UniProtKB-KW"/>
</dbReference>
<dbReference type="AlphaFoldDB" id="A0A6J6E4K1"/>
<dbReference type="InterPro" id="IPR011059">
    <property type="entry name" value="Metal-dep_hydrolase_composite"/>
</dbReference>
<evidence type="ECO:0000259" key="5">
    <source>
        <dbReference type="Pfam" id="PF01979"/>
    </source>
</evidence>
<keyword evidence="3" id="KW-0378">Hydrolase</keyword>
<dbReference type="PANTHER" id="PTHR11113:SF14">
    <property type="entry name" value="N-ACETYLGLUCOSAMINE-6-PHOSPHATE DEACETYLASE"/>
    <property type="match status" value="1"/>
</dbReference>
<name>A0A6J6E4K1_9ZZZZ</name>
<dbReference type="EMBL" id="CAEZTS010000017">
    <property type="protein sequence ID" value="CAB4570209.1"/>
    <property type="molecule type" value="Genomic_DNA"/>
</dbReference>
<comment type="similarity">
    <text evidence="1">Belongs to the metallo-dependent hydrolases superfamily. NagA family.</text>
</comment>
<evidence type="ECO:0000313" key="6">
    <source>
        <dbReference type="EMBL" id="CAB4570209.1"/>
    </source>
</evidence>
<dbReference type="GO" id="GO:0006046">
    <property type="term" value="P:N-acetylglucosamine catabolic process"/>
    <property type="evidence" value="ECO:0007669"/>
    <property type="project" value="TreeGrafter"/>
</dbReference>
<organism evidence="6">
    <name type="scientific">freshwater metagenome</name>
    <dbReference type="NCBI Taxonomy" id="449393"/>
    <lineage>
        <taxon>unclassified sequences</taxon>
        <taxon>metagenomes</taxon>
        <taxon>ecological metagenomes</taxon>
    </lineage>
</organism>
<evidence type="ECO:0000256" key="2">
    <source>
        <dbReference type="ARBA" id="ARBA00022723"/>
    </source>
</evidence>
<accession>A0A6J6E4K1</accession>
<dbReference type="PANTHER" id="PTHR11113">
    <property type="entry name" value="N-ACETYLGLUCOSAMINE-6-PHOSPHATE DEACETYLASE"/>
    <property type="match status" value="1"/>
</dbReference>
<dbReference type="Gene3D" id="2.30.40.10">
    <property type="entry name" value="Urease, subunit C, domain 1"/>
    <property type="match status" value="1"/>
</dbReference>
<reference evidence="6" key="1">
    <citation type="submission" date="2020-05" db="EMBL/GenBank/DDBJ databases">
        <authorList>
            <person name="Chiriac C."/>
            <person name="Salcher M."/>
            <person name="Ghai R."/>
            <person name="Kavagutti S V."/>
        </authorList>
    </citation>
    <scope>NUCLEOTIDE SEQUENCE</scope>
</reference>
<dbReference type="SUPFAM" id="SSF51338">
    <property type="entry name" value="Composite domain of metallo-dependent hydrolases"/>
    <property type="match status" value="1"/>
</dbReference>
<dbReference type="Gene3D" id="3.20.20.140">
    <property type="entry name" value="Metal-dependent hydrolases"/>
    <property type="match status" value="1"/>
</dbReference>
<gene>
    <name evidence="6" type="ORF">UFOPK1722_00326</name>
</gene>
<proteinExistence type="inferred from homology"/>
<sequence length="375" mass="39944">MERIRHDRVLLPERGLGPATITVDGGRIVAVEPEHTRGPEHTCGDGDGWEPGTILAPAFVDLQVNGVDDVDVWSTALDRDDERWDRLEQLLVDRGVGTWCPTLVTASTGKYGPAMDYLAGRTRRADRPTIAGVHLEGPFLGSSTGAHRAELVTFPTSDFFDALPVVPAIVTMGAEHEGVPSVIRELVRRGAVVSIGHTRPERRGYEEAVAAGARMVTHLHNAMSGLAHREPGLAAWALNDDRVVVGLIADGVHVHPDIVRLTFRCKPTAVALVTDSVAWRSGRAGPVDMTLVDGAPRLPDGTLAGSATTMSDSLRVCRSAGVPLEDALRAATSTPARVIGREDVGAIRVGARADLVALDDDLDVVGVWLGGARLR</sequence>
<dbReference type="PIRSF" id="PIRSF038994">
    <property type="entry name" value="NagA"/>
    <property type="match status" value="1"/>
</dbReference>
<keyword evidence="2" id="KW-0479">Metal-binding</keyword>
<feature type="domain" description="Amidohydrolase-related" evidence="5">
    <location>
        <begin position="56"/>
        <end position="371"/>
    </location>
</feature>
<evidence type="ECO:0000256" key="3">
    <source>
        <dbReference type="ARBA" id="ARBA00022801"/>
    </source>
</evidence>
<evidence type="ECO:0000256" key="1">
    <source>
        <dbReference type="ARBA" id="ARBA00010716"/>
    </source>
</evidence>
<protein>
    <submittedName>
        <fullName evidence="6">Unannotated protein</fullName>
    </submittedName>
</protein>
<dbReference type="SUPFAM" id="SSF51556">
    <property type="entry name" value="Metallo-dependent hydrolases"/>
    <property type="match status" value="1"/>
</dbReference>
<dbReference type="InterPro" id="IPR003764">
    <property type="entry name" value="GlcNAc_6-P_deAcase"/>
</dbReference>
<dbReference type="GO" id="GO:0008448">
    <property type="term" value="F:N-acetylglucosamine-6-phosphate deacetylase activity"/>
    <property type="evidence" value="ECO:0007669"/>
    <property type="project" value="InterPro"/>
</dbReference>